<reference evidence="2 3" key="1">
    <citation type="submission" date="2017-07" db="EMBL/GenBank/DDBJ databases">
        <title>Phylogenetic study on the rhizospheric bacterium Ochrobactrum sp. A44.</title>
        <authorList>
            <person name="Krzyzanowska D.M."/>
            <person name="Ossowicki A."/>
            <person name="Rajewska M."/>
            <person name="Maciag T."/>
            <person name="Kaczynski Z."/>
            <person name="Czerwicka M."/>
            <person name="Jafra S."/>
        </authorList>
    </citation>
    <scope>NUCLEOTIDE SEQUENCE [LARGE SCALE GENOMIC DNA]</scope>
    <source>
        <strain evidence="2 3">OgA9a</strain>
    </source>
</reference>
<evidence type="ECO:0000256" key="1">
    <source>
        <dbReference type="SAM" id="MobiDB-lite"/>
    </source>
</evidence>
<comment type="caution">
    <text evidence="2">The sequence shown here is derived from an EMBL/GenBank/DDBJ whole genome shotgun (WGS) entry which is preliminary data.</text>
</comment>
<dbReference type="InterPro" id="IPR023346">
    <property type="entry name" value="Lysozyme-like_dom_sf"/>
</dbReference>
<sequence length="885" mass="95581">MAITDEERLSIVLQAKVDKLERDMQRGKNAVRRNTKDMETAAKRSADNMEKSFANSGSKIAEKLQLAFKPILAGGAIAAAATAFKQIAGTIAEVGREADKARVSTKIWQQWTYVAKATGASIDGVTDALKELNIRGDEFVQTGKGGAAEAFERLGYTASDVAERLKDPSAFLDEIIGKLQKMDKAAQARNLDELFGGTGAEELSKMLGLSVDQIKKLRSEAALFTDEQIESAKKVDAEFETLWRNVQVYAKQAALESLSYMDKLINAISWIKGDSYISNVRDKAIQDYNNRQNSPEYKAQQLNKLYKERQIILDKIAELESKSDFDDAIDGLAVQRLKDDLAALNSKITELSPSTNTLTTAIQDAGNSFNSSASAAANFKSALTDLKSMVPELKAELDELAKLDAIDAAFEKAVKNAKTPADIETANRIRDRARTVAQYGVQKDMLGLIGAAEGTDKGRGYNETLGYGKFTGGNRNLTAMTLNEVMALQKQMLAHPDNTFNSSALGRYQITRQTLQDFMPRLGLAGDHLFDQNTQDAIAQAILASTGGSVEKLRGRWEGLRNVDAGTISAAYGGTQTVPDKIAPSESQQKAADDAKRATEARQQLNDSLRESQSLAEVERRTVGLSAQQRQIELEVFQRIQAAKRSGVNLSDQEIQKIREQVAATAGLRAETERLQTDMQNADQAKMFFAQSFTQSLSGLITGTTSLSDAVKNLANSLMDAVLQAALLGQGPLASLFGGGSGILGSILGFADGGYTGRGGKHEPAGVVHKGEYVMSAAAVKRLGVKNLEALHVNAKRGYAEGGYVDRTAFARPAGMNTTNMTNNAPAFNISAPVTVNASGGTPEQNADLAKQTSKAMEATMRSVVADEIARQRRPGNMLNNRGRN</sequence>
<dbReference type="AlphaFoldDB" id="A0A256F8H5"/>
<name>A0A256F8H5_9HYPH</name>
<dbReference type="RefSeq" id="WP_094541403.1">
    <property type="nucleotide sequence ID" value="NZ_JBHEER010000001.1"/>
</dbReference>
<accession>A0A256F8H5</accession>
<feature type="region of interest" description="Disordered" evidence="1">
    <location>
        <begin position="575"/>
        <end position="594"/>
    </location>
</feature>
<dbReference type="EMBL" id="NNRL01000163">
    <property type="protein sequence ID" value="OYR10731.1"/>
    <property type="molecule type" value="Genomic_DNA"/>
</dbReference>
<evidence type="ECO:0000313" key="2">
    <source>
        <dbReference type="EMBL" id="OYR10731.1"/>
    </source>
</evidence>
<gene>
    <name evidence="2" type="ORF">CEV33_2196</name>
</gene>
<proteinExistence type="predicted"/>
<organism evidence="2 3">
    <name type="scientific">Brucella grignonensis</name>
    <dbReference type="NCBI Taxonomy" id="94627"/>
    <lineage>
        <taxon>Bacteria</taxon>
        <taxon>Pseudomonadati</taxon>
        <taxon>Pseudomonadota</taxon>
        <taxon>Alphaproteobacteria</taxon>
        <taxon>Hyphomicrobiales</taxon>
        <taxon>Brucellaceae</taxon>
        <taxon>Brucella/Ochrobactrum group</taxon>
        <taxon>Brucella</taxon>
    </lineage>
</organism>
<evidence type="ECO:0000313" key="3">
    <source>
        <dbReference type="Proteomes" id="UP000216478"/>
    </source>
</evidence>
<dbReference type="SUPFAM" id="SSF53955">
    <property type="entry name" value="Lysozyme-like"/>
    <property type="match status" value="1"/>
</dbReference>
<feature type="region of interest" description="Disordered" evidence="1">
    <location>
        <begin position="28"/>
        <end position="47"/>
    </location>
</feature>
<dbReference type="Gene3D" id="1.10.530.10">
    <property type="match status" value="1"/>
</dbReference>
<protein>
    <submittedName>
        <fullName evidence="2">Uncharacterized protein</fullName>
    </submittedName>
</protein>
<feature type="compositionally biased region" description="Basic and acidic residues" evidence="1">
    <location>
        <begin position="34"/>
        <end position="47"/>
    </location>
</feature>
<dbReference type="Proteomes" id="UP000216478">
    <property type="component" value="Unassembled WGS sequence"/>
</dbReference>
<keyword evidence="3" id="KW-1185">Reference proteome</keyword>
<dbReference type="OrthoDB" id="38641at2"/>